<dbReference type="PROSITE" id="PS50977">
    <property type="entry name" value="HTH_TETR_2"/>
    <property type="match status" value="1"/>
</dbReference>
<comment type="caution">
    <text evidence="4">The sequence shown here is derived from an EMBL/GenBank/DDBJ whole genome shotgun (WGS) entry which is preliminary data.</text>
</comment>
<dbReference type="Pfam" id="PF17920">
    <property type="entry name" value="TetR_C_16"/>
    <property type="match status" value="1"/>
</dbReference>
<protein>
    <submittedName>
        <fullName evidence="4">TetR family transcriptional regulator</fullName>
    </submittedName>
</protein>
<keyword evidence="5" id="KW-1185">Reference proteome</keyword>
<dbReference type="SUPFAM" id="SSF46689">
    <property type="entry name" value="Homeodomain-like"/>
    <property type="match status" value="1"/>
</dbReference>
<evidence type="ECO:0000256" key="2">
    <source>
        <dbReference type="PROSITE-ProRule" id="PRU00335"/>
    </source>
</evidence>
<dbReference type="Gene3D" id="1.10.357.10">
    <property type="entry name" value="Tetracycline Repressor, domain 2"/>
    <property type="match status" value="1"/>
</dbReference>
<keyword evidence="1 2" id="KW-0238">DNA-binding</keyword>
<dbReference type="SUPFAM" id="SSF48498">
    <property type="entry name" value="Tetracyclin repressor-like, C-terminal domain"/>
    <property type="match status" value="1"/>
</dbReference>
<gene>
    <name evidence="4" type="ORF">J4035_16685</name>
</gene>
<dbReference type="RefSeq" id="WP_208290336.1">
    <property type="nucleotide sequence ID" value="NZ_CP074404.1"/>
</dbReference>
<dbReference type="Pfam" id="PF00440">
    <property type="entry name" value="TetR_N"/>
    <property type="match status" value="1"/>
</dbReference>
<accession>A0ABS3SKU2</accession>
<evidence type="ECO:0000313" key="5">
    <source>
        <dbReference type="Proteomes" id="UP000678317"/>
    </source>
</evidence>
<dbReference type="Proteomes" id="UP000678317">
    <property type="component" value="Unassembled WGS sequence"/>
</dbReference>
<dbReference type="EMBL" id="JAGFBM010000009">
    <property type="protein sequence ID" value="MBO3086282.1"/>
    <property type="molecule type" value="Genomic_DNA"/>
</dbReference>
<dbReference type="InterPro" id="IPR009057">
    <property type="entry name" value="Homeodomain-like_sf"/>
</dbReference>
<evidence type="ECO:0000259" key="3">
    <source>
        <dbReference type="PROSITE" id="PS50977"/>
    </source>
</evidence>
<evidence type="ECO:0000256" key="1">
    <source>
        <dbReference type="ARBA" id="ARBA00023125"/>
    </source>
</evidence>
<dbReference type="PANTHER" id="PTHR30055:SF235">
    <property type="entry name" value="TRANSCRIPTIONAL REGULATORY PROTEIN"/>
    <property type="match status" value="1"/>
</dbReference>
<feature type="DNA-binding region" description="H-T-H motif" evidence="2">
    <location>
        <begin position="36"/>
        <end position="55"/>
    </location>
</feature>
<name>A0ABS3SKU2_9CELL</name>
<dbReference type="InterPro" id="IPR041678">
    <property type="entry name" value="TetR_C_16"/>
</dbReference>
<reference evidence="4 5" key="1">
    <citation type="submission" date="2021-03" db="EMBL/GenBank/DDBJ databases">
        <title>novel species in genus Cellulomonas.</title>
        <authorList>
            <person name="Zhang G."/>
        </authorList>
    </citation>
    <scope>NUCLEOTIDE SEQUENCE [LARGE SCALE GENOMIC DNA]</scope>
    <source>
        <strain evidence="5">zg-ZUI188</strain>
    </source>
</reference>
<dbReference type="PRINTS" id="PR00455">
    <property type="entry name" value="HTHTETR"/>
</dbReference>
<dbReference type="InterPro" id="IPR036271">
    <property type="entry name" value="Tet_transcr_reg_TetR-rel_C_sf"/>
</dbReference>
<organism evidence="4 5">
    <name type="scientific">Cellulomonas fengjieae</name>
    <dbReference type="NCBI Taxonomy" id="2819978"/>
    <lineage>
        <taxon>Bacteria</taxon>
        <taxon>Bacillati</taxon>
        <taxon>Actinomycetota</taxon>
        <taxon>Actinomycetes</taxon>
        <taxon>Micrococcales</taxon>
        <taxon>Cellulomonadaceae</taxon>
        <taxon>Cellulomonas</taxon>
    </lineage>
</organism>
<proteinExistence type="predicted"/>
<sequence>MNKSRGRPAGGTSDGRERLLAAARELFAVHGYDGTTLRMLGARAGCDPALVAYHFGSKKGLFAQAMALTLGPSAVLEKALEGDPATLAERLAAYVIQAWDRPEVGASLTELVRTAMTHPEVLRAFREYVEAEILGRLVEYLGGGPAATEQATALVTVVIGIVFGRYVLGIEPLSTMSPQRYRHALRPMLRTLGA</sequence>
<dbReference type="Gene3D" id="1.10.10.60">
    <property type="entry name" value="Homeodomain-like"/>
    <property type="match status" value="1"/>
</dbReference>
<feature type="domain" description="HTH tetR-type" evidence="3">
    <location>
        <begin position="13"/>
        <end position="73"/>
    </location>
</feature>
<dbReference type="InterPro" id="IPR050109">
    <property type="entry name" value="HTH-type_TetR-like_transc_reg"/>
</dbReference>
<dbReference type="PANTHER" id="PTHR30055">
    <property type="entry name" value="HTH-TYPE TRANSCRIPTIONAL REGULATOR RUTR"/>
    <property type="match status" value="1"/>
</dbReference>
<evidence type="ECO:0000313" key="4">
    <source>
        <dbReference type="EMBL" id="MBO3086282.1"/>
    </source>
</evidence>
<dbReference type="InterPro" id="IPR001647">
    <property type="entry name" value="HTH_TetR"/>
</dbReference>